<comment type="subcellular location">
    <subcellularLocation>
        <location evidence="1 7">Secreted</location>
        <location evidence="1 7">Cell wall</location>
    </subcellularLocation>
</comment>
<dbReference type="GO" id="GO:0005199">
    <property type="term" value="F:structural constituent of cell wall"/>
    <property type="evidence" value="ECO:0007669"/>
    <property type="project" value="InterPro"/>
</dbReference>
<evidence type="ECO:0000313" key="9">
    <source>
        <dbReference type="Proteomes" id="UP000620124"/>
    </source>
</evidence>
<dbReference type="Proteomes" id="UP000620124">
    <property type="component" value="Unassembled WGS sequence"/>
</dbReference>
<evidence type="ECO:0000256" key="3">
    <source>
        <dbReference type="ARBA" id="ARBA00022512"/>
    </source>
</evidence>
<evidence type="ECO:0000256" key="5">
    <source>
        <dbReference type="ARBA" id="ARBA00023157"/>
    </source>
</evidence>
<evidence type="ECO:0000256" key="6">
    <source>
        <dbReference type="ARBA" id="ARBA00093546"/>
    </source>
</evidence>
<accession>A0A8H6YW99</accession>
<name>A0A8H6YW99_9AGAR</name>
<proteinExistence type="inferred from homology"/>
<organism evidence="8 9">
    <name type="scientific">Mycena venus</name>
    <dbReference type="NCBI Taxonomy" id="2733690"/>
    <lineage>
        <taxon>Eukaryota</taxon>
        <taxon>Fungi</taxon>
        <taxon>Dikarya</taxon>
        <taxon>Basidiomycota</taxon>
        <taxon>Agaricomycotina</taxon>
        <taxon>Agaricomycetes</taxon>
        <taxon>Agaricomycetidae</taxon>
        <taxon>Agaricales</taxon>
        <taxon>Marasmiineae</taxon>
        <taxon>Mycenaceae</taxon>
        <taxon>Mycena</taxon>
    </lineage>
</organism>
<gene>
    <name evidence="8" type="ORF">MVEN_00147400</name>
</gene>
<evidence type="ECO:0000256" key="7">
    <source>
        <dbReference type="RuleBase" id="RU365009"/>
    </source>
</evidence>
<dbReference type="CDD" id="cd23507">
    <property type="entry name" value="hydrophobin_I"/>
    <property type="match status" value="1"/>
</dbReference>
<keyword evidence="5 7" id="KW-1015">Disulfide bond</keyword>
<sequence>MLITLSAAIPNGTPPTPELTPFQIAECCGDVVPSTNQLAIVIAGELGVDLTALPKVVPIGLSCSPITALPSNCGATAVGCDFPQASWGGLMAINCQPITL</sequence>
<keyword evidence="9" id="KW-1185">Reference proteome</keyword>
<evidence type="ECO:0000256" key="2">
    <source>
        <dbReference type="ARBA" id="ARBA00010446"/>
    </source>
</evidence>
<evidence type="ECO:0000256" key="4">
    <source>
        <dbReference type="ARBA" id="ARBA00022525"/>
    </source>
</evidence>
<evidence type="ECO:0000256" key="1">
    <source>
        <dbReference type="ARBA" id="ARBA00004191"/>
    </source>
</evidence>
<dbReference type="AlphaFoldDB" id="A0A8H6YW99"/>
<comment type="similarity">
    <text evidence="2 7">Belongs to the fungal hydrophobin family.</text>
</comment>
<dbReference type="InterPro" id="IPR001338">
    <property type="entry name" value="Class_I_Hydrophobin"/>
</dbReference>
<evidence type="ECO:0000313" key="8">
    <source>
        <dbReference type="EMBL" id="KAF7368265.1"/>
    </source>
</evidence>
<dbReference type="EMBL" id="JACAZI010000002">
    <property type="protein sequence ID" value="KAF7368265.1"/>
    <property type="molecule type" value="Genomic_DNA"/>
</dbReference>
<dbReference type="GO" id="GO:0009277">
    <property type="term" value="C:fungal-type cell wall"/>
    <property type="evidence" value="ECO:0007669"/>
    <property type="project" value="InterPro"/>
</dbReference>
<dbReference type="OrthoDB" id="4225815at2759"/>
<comment type="caution">
    <text evidence="8">The sequence shown here is derived from an EMBL/GenBank/DDBJ whole genome shotgun (WGS) entry which is preliminary data.</text>
</comment>
<keyword evidence="4 7" id="KW-0964">Secreted</keyword>
<keyword evidence="7" id="KW-0732">Signal</keyword>
<comment type="subunit">
    <text evidence="6">Self-assembles to form functional amyloid fibrils called rodlets. Self-assembly into fibrillar rodlets occurs spontaneously at hydrophobic:hydrophilic interfaces and the rodlets further associate laterally to form amphipathic monolayers.</text>
</comment>
<protein>
    <recommendedName>
        <fullName evidence="7">Hydrophobin</fullName>
    </recommendedName>
</protein>
<dbReference type="Pfam" id="PF01185">
    <property type="entry name" value="Hydrophobin"/>
    <property type="match status" value="1"/>
</dbReference>
<keyword evidence="3 7" id="KW-0134">Cell wall</keyword>
<reference evidence="8" key="1">
    <citation type="submission" date="2020-05" db="EMBL/GenBank/DDBJ databases">
        <title>Mycena genomes resolve the evolution of fungal bioluminescence.</title>
        <authorList>
            <person name="Tsai I.J."/>
        </authorList>
    </citation>
    <scope>NUCLEOTIDE SEQUENCE</scope>
    <source>
        <strain evidence="8">CCC161011</strain>
    </source>
</reference>